<feature type="transmembrane region" description="Helical" evidence="8">
    <location>
        <begin position="141"/>
        <end position="159"/>
    </location>
</feature>
<keyword evidence="12" id="KW-1185">Reference proteome</keyword>
<gene>
    <name evidence="10" type="ORF">B4167_0868</name>
    <name evidence="9" type="ORF">BT1A1_2357</name>
</gene>
<evidence type="ECO:0000256" key="6">
    <source>
        <dbReference type="ARBA" id="ARBA00022989"/>
    </source>
</evidence>
<dbReference type="Pfam" id="PF04093">
    <property type="entry name" value="MreD"/>
    <property type="match status" value="1"/>
</dbReference>
<evidence type="ECO:0000256" key="7">
    <source>
        <dbReference type="ARBA" id="ARBA00023136"/>
    </source>
</evidence>
<evidence type="ECO:0000256" key="3">
    <source>
        <dbReference type="ARBA" id="ARBA00022475"/>
    </source>
</evidence>
<keyword evidence="4 8" id="KW-0812">Transmembrane</keyword>
<dbReference type="GeneID" id="92961633"/>
<evidence type="ECO:0000256" key="8">
    <source>
        <dbReference type="SAM" id="Phobius"/>
    </source>
</evidence>
<dbReference type="InterPro" id="IPR007227">
    <property type="entry name" value="Cell_shape_determining_MreD"/>
</dbReference>
<evidence type="ECO:0000313" key="12">
    <source>
        <dbReference type="Proteomes" id="UP000040576"/>
    </source>
</evidence>
<dbReference type="PATRIC" id="fig|35841.6.peg.778"/>
<name>A0A090IWT8_9BACI</name>
<reference evidence="9 12" key="1">
    <citation type="submission" date="2014-07" db="EMBL/GenBank/DDBJ databases">
        <authorList>
            <person name="Wibberg Daniel"/>
        </authorList>
    </citation>
    <scope>NUCLEOTIDE SEQUENCE [LARGE SCALE GENOMIC DNA]</scope>
</reference>
<dbReference type="GO" id="GO:0005886">
    <property type="term" value="C:plasma membrane"/>
    <property type="evidence" value="ECO:0007669"/>
    <property type="project" value="UniProtKB-SubCell"/>
</dbReference>
<comment type="subcellular location">
    <subcellularLocation>
        <location evidence="1">Cell membrane</location>
        <topology evidence="1">Multi-pass membrane protein</topology>
    </subcellularLocation>
</comment>
<keyword evidence="5" id="KW-0133">Cell shape</keyword>
<proteinExistence type="inferred from homology"/>
<keyword evidence="6 8" id="KW-1133">Transmembrane helix</keyword>
<organism evidence="9 12">
    <name type="scientific">Caldibacillus thermoamylovorans</name>
    <dbReference type="NCBI Taxonomy" id="35841"/>
    <lineage>
        <taxon>Bacteria</taxon>
        <taxon>Bacillati</taxon>
        <taxon>Bacillota</taxon>
        <taxon>Bacilli</taxon>
        <taxon>Bacillales</taxon>
        <taxon>Bacillaceae</taxon>
        <taxon>Caldibacillus</taxon>
    </lineage>
</organism>
<dbReference type="Proteomes" id="UP000040576">
    <property type="component" value="Unassembled WGS sequence"/>
</dbReference>
<evidence type="ECO:0000256" key="2">
    <source>
        <dbReference type="ARBA" id="ARBA00007776"/>
    </source>
</evidence>
<feature type="transmembrane region" description="Helical" evidence="8">
    <location>
        <begin position="102"/>
        <end position="129"/>
    </location>
</feature>
<feature type="transmembrane region" description="Helical" evidence="8">
    <location>
        <begin position="6"/>
        <end position="26"/>
    </location>
</feature>
<feature type="transmembrane region" description="Helical" evidence="8">
    <location>
        <begin position="33"/>
        <end position="52"/>
    </location>
</feature>
<reference evidence="10 11" key="2">
    <citation type="submission" date="2015-01" db="EMBL/GenBank/DDBJ databases">
        <title>Draft Genome Sequences of Four Bacillus thermoamylovorans Strains, Isolated From Food Products.</title>
        <authorList>
            <person name="Krawcyk A.O."/>
            <person name="Berendsen E.M."/>
            <person name="Eijlander R.T."/>
            <person name="de Jong A."/>
            <person name="Wells-Bennik M."/>
            <person name="Kuipers O.P."/>
        </authorList>
    </citation>
    <scope>NUCLEOTIDE SEQUENCE [LARGE SCALE GENOMIC DNA]</scope>
    <source>
        <strain evidence="10 11">B4167</strain>
    </source>
</reference>
<dbReference type="EMBL" id="CCRF01000066">
    <property type="protein sequence ID" value="CEE02177.1"/>
    <property type="molecule type" value="Genomic_DNA"/>
</dbReference>
<dbReference type="NCBIfam" id="TIGR03426">
    <property type="entry name" value="shape_MreD"/>
    <property type="match status" value="1"/>
</dbReference>
<evidence type="ECO:0000256" key="5">
    <source>
        <dbReference type="ARBA" id="ARBA00022960"/>
    </source>
</evidence>
<keyword evidence="7 8" id="KW-0472">Membrane</keyword>
<evidence type="ECO:0000256" key="4">
    <source>
        <dbReference type="ARBA" id="ARBA00022692"/>
    </source>
</evidence>
<dbReference type="EMBL" id="JXLU01000147">
    <property type="protein sequence ID" value="KIO70176.1"/>
    <property type="molecule type" value="Genomic_DNA"/>
</dbReference>
<dbReference type="AlphaFoldDB" id="A0A090IWT8"/>
<dbReference type="STRING" id="35841.B4167_0868"/>
<evidence type="ECO:0000256" key="1">
    <source>
        <dbReference type="ARBA" id="ARBA00004651"/>
    </source>
</evidence>
<evidence type="ECO:0000313" key="9">
    <source>
        <dbReference type="EMBL" id="CEE02177.1"/>
    </source>
</evidence>
<dbReference type="GO" id="GO:0008360">
    <property type="term" value="P:regulation of cell shape"/>
    <property type="evidence" value="ECO:0007669"/>
    <property type="project" value="UniProtKB-KW"/>
</dbReference>
<dbReference type="OrthoDB" id="1653857at2"/>
<evidence type="ECO:0000313" key="11">
    <source>
        <dbReference type="Proteomes" id="UP000032076"/>
    </source>
</evidence>
<accession>A0A090IWT8</accession>
<feature type="transmembrane region" description="Helical" evidence="8">
    <location>
        <begin position="58"/>
        <end position="82"/>
    </location>
</feature>
<dbReference type="RefSeq" id="WP_034771424.1">
    <property type="nucleotide sequence ID" value="NZ_CCRF01000066.1"/>
</dbReference>
<dbReference type="eggNOG" id="COG2891">
    <property type="taxonomic scope" value="Bacteria"/>
</dbReference>
<comment type="similarity">
    <text evidence="2">Belongs to the MreD family.</text>
</comment>
<protein>
    <submittedName>
        <fullName evidence="9">Putative membrane protein</fullName>
    </submittedName>
</protein>
<keyword evidence="3" id="KW-1003">Cell membrane</keyword>
<dbReference type="Proteomes" id="UP000032076">
    <property type="component" value="Unassembled WGS sequence"/>
</dbReference>
<evidence type="ECO:0000313" key="10">
    <source>
        <dbReference type="EMBL" id="KIO70176.1"/>
    </source>
</evidence>
<sequence>MRKQWWIPVLVIIFFCVESQFVNFIPTRLFSQYWIVVPRFLFLLLIFITIYYDKKLGLIYALITGLVMDIVFIDILGIYLFWYPVTIYLVSKLMKNWHANLFIVAFVSLLAITLVEFGIYGVFSILQIANMPLKFFVFHRLFPTLGANLAFYILFSYSLKKYFTRLRKIRSEEEGMFQS</sequence>